<accession>A0A8X7WMZ7</accession>
<dbReference type="AlphaFoldDB" id="A0A8X7WMZ7"/>
<feature type="compositionally biased region" description="Pro residues" evidence="1">
    <location>
        <begin position="34"/>
        <end position="45"/>
    </location>
</feature>
<dbReference type="Proteomes" id="UP000886595">
    <property type="component" value="Unassembled WGS sequence"/>
</dbReference>
<dbReference type="EMBL" id="JAAMPC010000001">
    <property type="protein sequence ID" value="KAG2331740.1"/>
    <property type="molecule type" value="Genomic_DNA"/>
</dbReference>
<organism evidence="2 3">
    <name type="scientific">Brassica carinata</name>
    <name type="common">Ethiopian mustard</name>
    <name type="synonym">Abyssinian cabbage</name>
    <dbReference type="NCBI Taxonomy" id="52824"/>
    <lineage>
        <taxon>Eukaryota</taxon>
        <taxon>Viridiplantae</taxon>
        <taxon>Streptophyta</taxon>
        <taxon>Embryophyta</taxon>
        <taxon>Tracheophyta</taxon>
        <taxon>Spermatophyta</taxon>
        <taxon>Magnoliopsida</taxon>
        <taxon>eudicotyledons</taxon>
        <taxon>Gunneridae</taxon>
        <taxon>Pentapetalae</taxon>
        <taxon>rosids</taxon>
        <taxon>malvids</taxon>
        <taxon>Brassicales</taxon>
        <taxon>Brassicaceae</taxon>
        <taxon>Brassiceae</taxon>
        <taxon>Brassica</taxon>
    </lineage>
</organism>
<evidence type="ECO:0000313" key="2">
    <source>
        <dbReference type="EMBL" id="KAG2331740.1"/>
    </source>
</evidence>
<feature type="region of interest" description="Disordered" evidence="1">
    <location>
        <begin position="23"/>
        <end position="46"/>
    </location>
</feature>
<keyword evidence="3" id="KW-1185">Reference proteome</keyword>
<protein>
    <submittedName>
        <fullName evidence="2">Uncharacterized protein</fullName>
    </submittedName>
</protein>
<sequence length="87" mass="9145">MLAISSSSTTSVTDPNSMVVLPLPFPMPTTQQPLDPPDLPGPQVPPSKHDFSIILWKVSTAAQPHSTNLELDSGDPISLQPPPAAPP</sequence>
<feature type="region of interest" description="Disordered" evidence="1">
    <location>
        <begin position="64"/>
        <end position="87"/>
    </location>
</feature>
<gene>
    <name evidence="2" type="ORF">Bca52824_002920</name>
</gene>
<comment type="caution">
    <text evidence="2">The sequence shown here is derived from an EMBL/GenBank/DDBJ whole genome shotgun (WGS) entry which is preliminary data.</text>
</comment>
<reference evidence="2 3" key="1">
    <citation type="submission" date="2020-02" db="EMBL/GenBank/DDBJ databases">
        <authorList>
            <person name="Ma Q."/>
            <person name="Huang Y."/>
            <person name="Song X."/>
            <person name="Pei D."/>
        </authorList>
    </citation>
    <scope>NUCLEOTIDE SEQUENCE [LARGE SCALE GENOMIC DNA]</scope>
    <source>
        <strain evidence="2">Sxm20200214</strain>
        <tissue evidence="2">Leaf</tissue>
    </source>
</reference>
<evidence type="ECO:0000313" key="3">
    <source>
        <dbReference type="Proteomes" id="UP000886595"/>
    </source>
</evidence>
<name>A0A8X7WMZ7_BRACI</name>
<proteinExistence type="predicted"/>
<evidence type="ECO:0000256" key="1">
    <source>
        <dbReference type="SAM" id="MobiDB-lite"/>
    </source>
</evidence>